<keyword evidence="5 7" id="KW-1133">Transmembrane helix</keyword>
<dbReference type="Gene3D" id="3.40.50.300">
    <property type="entry name" value="P-loop containing nucleotide triphosphate hydrolases"/>
    <property type="match status" value="1"/>
</dbReference>
<sequence length="1031" mass="117253">MNVTKSLCLPMFLTWVLSFTFLVFPVNQISAATMLLSTQEIERMEEFITKQMDTSKIPGLQVIIVEKDKTVYQKGFGYADIVNKKPVTIETLFELGSNSKAISGLAILQLADKGLIDLNDPVTKYLPWLNLSYKGKVQPITLRQLLHHTSGIPFKSIGFIPEGNDKGALEKTVRTLLTQELNREPGTRYEYATINYDVLGLVIEKVTNQSFETYMTENILEALDLPHTYVGEQNVNKAQMATGYKMGFTEPQKYNPPSFRGNTPAGYMISNGIDMARWMQIQVGTVDIGGFNPALIKASHEPDRKVRPNGSGSSYATGWEVYQKGDGELSHSGSNPTFSSFMVFRPTEQIGVAVLANMNSDYTANIGQGIMNLLMGKDVPPIYSDMYKKLDQLSFSIICVLVPICLAILFLLGRMFIQTLKKQRKFQITGKEVIVGLLFHLLLLSLFAISLFYLPNLLFMEMTWEFIEVWTPETVMIAVYGVVLTFVLYFCYSLLLLFSKQKQENIYFSLTMLSIVSGFGNAFIIFIINESFARTNNLVNGLLFYFTMGIFMYVVSQKLLRSRLVTLTNQLVYEKRMELVEKLLQTSYTSLEEMEQGRIQATLNNDTEVISRAINVIITSVTNLITLICCFIYLGVMNFYAFVLSLIIIGLVAAFYYFIGQKANKLWEKTRDIQNVFFKFITDLTSGFKELTLHRGKRQDFHVAIKESCAEYRDKRAEGDLKFANVFIIGELLFIIVIGCVVFIFPEIFKQMNADMLRNYVFVFLYMTGPVNGLLNGLPQIVMIRISWKRINKMIKDLDLAKDPEQEKIESAQDIKEPIKMIVTDVSYDYKNADDRSFSVGPINFEFASGEIIFITGGNGSGKSTLAKLLTGLYAPNRGEITINGGKVSHVKLNQYYSAIFGEFHLFDRLYGIDSERHDKEIKHYLEVLELHEKVKVENGMFSTTRLSTGQKKRLALLITYLEDRPICLFDEWAADQDPEYRRFFYQVLLPDMKQKGKCIIAITHDDQYFHIADKVIKMDAGQMVQAVVSV</sequence>
<evidence type="ECO:0000313" key="11">
    <source>
        <dbReference type="Proteomes" id="UP000319432"/>
    </source>
</evidence>
<evidence type="ECO:0000256" key="1">
    <source>
        <dbReference type="ARBA" id="ARBA00004651"/>
    </source>
</evidence>
<evidence type="ECO:0000259" key="9">
    <source>
        <dbReference type="PROSITE" id="PS50929"/>
    </source>
</evidence>
<dbReference type="OrthoDB" id="846150at2"/>
<evidence type="ECO:0000256" key="2">
    <source>
        <dbReference type="ARBA" id="ARBA00022692"/>
    </source>
</evidence>
<evidence type="ECO:0000256" key="6">
    <source>
        <dbReference type="ARBA" id="ARBA00023136"/>
    </source>
</evidence>
<protein>
    <submittedName>
        <fullName evidence="10">Cyclic peptide export ABC transporter</fullName>
    </submittedName>
</protein>
<dbReference type="InterPro" id="IPR003593">
    <property type="entry name" value="AAA+_ATPase"/>
</dbReference>
<evidence type="ECO:0000313" key="10">
    <source>
        <dbReference type="EMBL" id="QDX93720.1"/>
    </source>
</evidence>
<feature type="transmembrane region" description="Helical" evidence="7">
    <location>
        <begin position="760"/>
        <end position="784"/>
    </location>
</feature>
<dbReference type="InterPro" id="IPR036640">
    <property type="entry name" value="ABC1_TM_sf"/>
</dbReference>
<dbReference type="GO" id="GO:0015833">
    <property type="term" value="P:peptide transport"/>
    <property type="evidence" value="ECO:0007669"/>
    <property type="project" value="InterPro"/>
</dbReference>
<feature type="transmembrane region" description="Helical" evidence="7">
    <location>
        <begin position="538"/>
        <end position="555"/>
    </location>
</feature>
<dbReference type="SMART" id="SM00382">
    <property type="entry name" value="AAA"/>
    <property type="match status" value="1"/>
</dbReference>
<evidence type="ECO:0000256" key="3">
    <source>
        <dbReference type="ARBA" id="ARBA00022741"/>
    </source>
</evidence>
<gene>
    <name evidence="10" type="ORF">EEL30_16305</name>
</gene>
<dbReference type="Proteomes" id="UP000319432">
    <property type="component" value="Chromosome"/>
</dbReference>
<dbReference type="GO" id="GO:0005886">
    <property type="term" value="C:plasma membrane"/>
    <property type="evidence" value="ECO:0007669"/>
    <property type="project" value="UniProtKB-SubCell"/>
</dbReference>
<dbReference type="Gene3D" id="1.20.1560.10">
    <property type="entry name" value="ABC transporter type 1, transmembrane domain"/>
    <property type="match status" value="1"/>
</dbReference>
<dbReference type="Gene3D" id="3.40.710.10">
    <property type="entry name" value="DD-peptidase/beta-lactamase superfamily"/>
    <property type="match status" value="1"/>
</dbReference>
<dbReference type="SUPFAM" id="SSF52540">
    <property type="entry name" value="P-loop containing nucleoside triphosphate hydrolases"/>
    <property type="match status" value="1"/>
</dbReference>
<dbReference type="PANTHER" id="PTHR46825:SF11">
    <property type="entry name" value="PENICILLIN-BINDING PROTEIN 4"/>
    <property type="match status" value="1"/>
</dbReference>
<dbReference type="Pfam" id="PF00144">
    <property type="entry name" value="Beta-lactamase"/>
    <property type="match status" value="1"/>
</dbReference>
<evidence type="ECO:0000259" key="8">
    <source>
        <dbReference type="PROSITE" id="PS50893"/>
    </source>
</evidence>
<organism evidence="10 11">
    <name type="scientific">Brevibacillus laterosporus</name>
    <name type="common">Bacillus laterosporus</name>
    <dbReference type="NCBI Taxonomy" id="1465"/>
    <lineage>
        <taxon>Bacteria</taxon>
        <taxon>Bacillati</taxon>
        <taxon>Bacillota</taxon>
        <taxon>Bacilli</taxon>
        <taxon>Bacillales</taxon>
        <taxon>Paenibacillaceae</taxon>
        <taxon>Brevibacillus</taxon>
    </lineage>
</organism>
<reference evidence="10 11" key="1">
    <citation type="submission" date="2018-11" db="EMBL/GenBank/DDBJ databases">
        <title>Phylogenetic determinants of toxin gene distribution in genomes of Brevibacillus laterosporus.</title>
        <authorList>
            <person name="Glare T.R."/>
            <person name="Durrant A."/>
            <person name="Berry C."/>
            <person name="Palma L."/>
            <person name="Ormskirk M."/>
            <person name="Cox M.O."/>
        </authorList>
    </citation>
    <scope>NUCLEOTIDE SEQUENCE [LARGE SCALE GENOMIC DNA]</scope>
    <source>
        <strain evidence="10 11">1821L</strain>
    </source>
</reference>
<dbReference type="PANTHER" id="PTHR46825">
    <property type="entry name" value="D-ALANYL-D-ALANINE-CARBOXYPEPTIDASE/ENDOPEPTIDASE AMPH"/>
    <property type="match status" value="1"/>
</dbReference>
<keyword evidence="11" id="KW-1185">Reference proteome</keyword>
<proteinExistence type="predicted"/>
<dbReference type="GO" id="GO:0005524">
    <property type="term" value="F:ATP binding"/>
    <property type="evidence" value="ECO:0007669"/>
    <property type="project" value="UniProtKB-KW"/>
</dbReference>
<keyword evidence="4" id="KW-0067">ATP-binding</keyword>
<feature type="transmembrane region" description="Helical" evidence="7">
    <location>
        <begin position="393"/>
        <end position="412"/>
    </location>
</feature>
<feature type="transmembrane region" description="Helical" evidence="7">
    <location>
        <begin position="505"/>
        <end position="526"/>
    </location>
</feature>
<feature type="transmembrane region" description="Helical" evidence="7">
    <location>
        <begin position="613"/>
        <end position="634"/>
    </location>
</feature>
<feature type="domain" description="ABC transporter" evidence="8">
    <location>
        <begin position="821"/>
        <end position="1031"/>
    </location>
</feature>
<dbReference type="InterPro" id="IPR003439">
    <property type="entry name" value="ABC_transporter-like_ATP-bd"/>
</dbReference>
<keyword evidence="2 7" id="KW-0812">Transmembrane</keyword>
<keyword evidence="6 7" id="KW-0472">Membrane</keyword>
<dbReference type="EMBL" id="CP033464">
    <property type="protein sequence ID" value="QDX93720.1"/>
    <property type="molecule type" value="Genomic_DNA"/>
</dbReference>
<feature type="transmembrane region" description="Helical" evidence="7">
    <location>
        <begin position="474"/>
        <end position="498"/>
    </location>
</feature>
<evidence type="ECO:0000256" key="7">
    <source>
        <dbReference type="SAM" id="Phobius"/>
    </source>
</evidence>
<feature type="transmembrane region" description="Helical" evidence="7">
    <location>
        <begin position="723"/>
        <end position="745"/>
    </location>
</feature>
<keyword evidence="3" id="KW-0547">Nucleotide-binding</keyword>
<accession>A0A518V9P5</accession>
<dbReference type="GO" id="GO:0016887">
    <property type="term" value="F:ATP hydrolysis activity"/>
    <property type="evidence" value="ECO:0007669"/>
    <property type="project" value="InterPro"/>
</dbReference>
<dbReference type="GO" id="GO:1904680">
    <property type="term" value="F:peptide transmembrane transporter activity"/>
    <property type="evidence" value="ECO:0007669"/>
    <property type="project" value="InterPro"/>
</dbReference>
<dbReference type="SUPFAM" id="SSF90123">
    <property type="entry name" value="ABC transporter transmembrane region"/>
    <property type="match status" value="1"/>
</dbReference>
<evidence type="ECO:0000256" key="5">
    <source>
        <dbReference type="ARBA" id="ARBA00022989"/>
    </source>
</evidence>
<comment type="subcellular location">
    <subcellularLocation>
        <location evidence="1">Cell membrane</location>
        <topology evidence="1">Multi-pass membrane protein</topology>
    </subcellularLocation>
</comment>
<dbReference type="InterPro" id="IPR001466">
    <property type="entry name" value="Beta-lactam-related"/>
</dbReference>
<dbReference type="PROSITE" id="PS50893">
    <property type="entry name" value="ABC_TRANSPORTER_2"/>
    <property type="match status" value="1"/>
</dbReference>
<dbReference type="PROSITE" id="PS50929">
    <property type="entry name" value="ABC_TM1F"/>
    <property type="match status" value="1"/>
</dbReference>
<dbReference type="SUPFAM" id="SSF56601">
    <property type="entry name" value="beta-lactamase/transpeptidase-like"/>
    <property type="match status" value="1"/>
</dbReference>
<dbReference type="InterPro" id="IPR012338">
    <property type="entry name" value="Beta-lactam/transpept-like"/>
</dbReference>
<feature type="transmembrane region" description="Helical" evidence="7">
    <location>
        <begin position="640"/>
        <end position="659"/>
    </location>
</feature>
<name>A0A518V9P5_BRELA</name>
<dbReference type="Pfam" id="PF00005">
    <property type="entry name" value="ABC_tran"/>
    <property type="match status" value="1"/>
</dbReference>
<dbReference type="InterPro" id="IPR011527">
    <property type="entry name" value="ABC1_TM_dom"/>
</dbReference>
<dbReference type="AlphaFoldDB" id="A0A518V9P5"/>
<evidence type="ECO:0000256" key="4">
    <source>
        <dbReference type="ARBA" id="ARBA00022840"/>
    </source>
</evidence>
<dbReference type="GO" id="GO:0140359">
    <property type="term" value="F:ABC-type transporter activity"/>
    <property type="evidence" value="ECO:0007669"/>
    <property type="project" value="InterPro"/>
</dbReference>
<dbReference type="InterPro" id="IPR050491">
    <property type="entry name" value="AmpC-like"/>
</dbReference>
<dbReference type="InterPro" id="IPR027417">
    <property type="entry name" value="P-loop_NTPase"/>
</dbReference>
<dbReference type="NCBIfam" id="TIGR01194">
    <property type="entry name" value="cyc_pep_trnsptr"/>
    <property type="match status" value="1"/>
</dbReference>
<dbReference type="InterPro" id="IPR005898">
    <property type="entry name" value="Cyc_pep_transpt_SyrD/YojI"/>
</dbReference>
<feature type="transmembrane region" description="Helical" evidence="7">
    <location>
        <begin position="433"/>
        <end position="454"/>
    </location>
</feature>
<feature type="domain" description="ABC transmembrane type-1" evidence="9">
    <location>
        <begin position="508"/>
        <end position="783"/>
    </location>
</feature>